<feature type="compositionally biased region" description="Polar residues" evidence="1">
    <location>
        <begin position="41"/>
        <end position="56"/>
    </location>
</feature>
<reference evidence="2" key="1">
    <citation type="submission" date="2022-01" db="EMBL/GenBank/DDBJ databases">
        <title>Genome Sequence Resource for Two Populations of Ditylenchus destructor, the Migratory Endoparasitic Phytonematode.</title>
        <authorList>
            <person name="Zhang H."/>
            <person name="Lin R."/>
            <person name="Xie B."/>
        </authorList>
    </citation>
    <scope>NUCLEOTIDE SEQUENCE</scope>
    <source>
        <strain evidence="2">BazhouSP</strain>
    </source>
</reference>
<organism evidence="2 3">
    <name type="scientific">Ditylenchus destructor</name>
    <dbReference type="NCBI Taxonomy" id="166010"/>
    <lineage>
        <taxon>Eukaryota</taxon>
        <taxon>Metazoa</taxon>
        <taxon>Ecdysozoa</taxon>
        <taxon>Nematoda</taxon>
        <taxon>Chromadorea</taxon>
        <taxon>Rhabditida</taxon>
        <taxon>Tylenchina</taxon>
        <taxon>Tylenchomorpha</taxon>
        <taxon>Sphaerularioidea</taxon>
        <taxon>Anguinidae</taxon>
        <taxon>Anguininae</taxon>
        <taxon>Ditylenchus</taxon>
    </lineage>
</organism>
<feature type="compositionally biased region" description="Basic and acidic residues" evidence="1">
    <location>
        <begin position="72"/>
        <end position="86"/>
    </location>
</feature>
<keyword evidence="3" id="KW-1185">Reference proteome</keyword>
<name>A0AAD4R3U9_9BILA</name>
<accession>A0AAD4R3U9</accession>
<evidence type="ECO:0000256" key="1">
    <source>
        <dbReference type="SAM" id="MobiDB-lite"/>
    </source>
</evidence>
<dbReference type="AlphaFoldDB" id="A0AAD4R3U9"/>
<dbReference type="Proteomes" id="UP001201812">
    <property type="component" value="Unassembled WGS sequence"/>
</dbReference>
<sequence length="86" mass="9999">MNQYPYDTFMKIRNQASDEEWEQYAMDTLNFDKYPALANVSRDTNTTNPSQSADFNDSTRKDSLEIAPDNTRNSEKQSEKPNDHKS</sequence>
<evidence type="ECO:0000313" key="2">
    <source>
        <dbReference type="EMBL" id="KAI1714288.1"/>
    </source>
</evidence>
<proteinExistence type="predicted"/>
<evidence type="ECO:0000313" key="3">
    <source>
        <dbReference type="Proteomes" id="UP001201812"/>
    </source>
</evidence>
<protein>
    <submittedName>
        <fullName evidence="2">Uncharacterized protein</fullName>
    </submittedName>
</protein>
<comment type="caution">
    <text evidence="2">The sequence shown here is derived from an EMBL/GenBank/DDBJ whole genome shotgun (WGS) entry which is preliminary data.</text>
</comment>
<gene>
    <name evidence="2" type="ORF">DdX_08380</name>
</gene>
<dbReference type="EMBL" id="JAKKPZ010000013">
    <property type="protein sequence ID" value="KAI1714288.1"/>
    <property type="molecule type" value="Genomic_DNA"/>
</dbReference>
<feature type="region of interest" description="Disordered" evidence="1">
    <location>
        <begin position="40"/>
        <end position="86"/>
    </location>
</feature>